<evidence type="ECO:0000313" key="2">
    <source>
        <dbReference type="EMBL" id="QNO49971.1"/>
    </source>
</evidence>
<dbReference type="AlphaFoldDB" id="A0A7G9YPN7"/>
<name>A0A7G9YPN7_9EURY</name>
<gene>
    <name evidence="2" type="ORF">FNHNGOKL_00039</name>
</gene>
<dbReference type="InterPro" id="IPR007712">
    <property type="entry name" value="RelE/ParE_toxin"/>
</dbReference>
<proteinExistence type="predicted"/>
<evidence type="ECO:0000256" key="1">
    <source>
        <dbReference type="ARBA" id="ARBA00022649"/>
    </source>
</evidence>
<protein>
    <submittedName>
        <fullName evidence="2">Uncharacterized protein</fullName>
    </submittedName>
</protein>
<dbReference type="EMBL" id="MT631400">
    <property type="protein sequence ID" value="QNO49971.1"/>
    <property type="molecule type" value="Genomic_DNA"/>
</dbReference>
<dbReference type="Pfam" id="PF05016">
    <property type="entry name" value="ParE_toxin"/>
    <property type="match status" value="1"/>
</dbReference>
<accession>A0A7G9YPN7</accession>
<sequence>MLEVEHKPNFLKKIHKIKDNSVKERVKNQIKKILKNPEIGKPMRYARKGTRELYIGSFRLSYAYLKNKNKIIFLDLYNKDEQ</sequence>
<keyword evidence="1" id="KW-1277">Toxin-antitoxin system</keyword>
<organism evidence="2">
    <name type="scientific">Candidatus Methanogaster sp. ANME-2c ERB4</name>
    <dbReference type="NCBI Taxonomy" id="2759911"/>
    <lineage>
        <taxon>Archaea</taxon>
        <taxon>Methanobacteriati</taxon>
        <taxon>Methanobacteriota</taxon>
        <taxon>Stenosarchaea group</taxon>
        <taxon>Methanomicrobia</taxon>
        <taxon>Methanosarcinales</taxon>
        <taxon>ANME-2 cluster</taxon>
        <taxon>Candidatus Methanogasteraceae</taxon>
        <taxon>Candidatus Methanogaster</taxon>
    </lineage>
</organism>
<dbReference type="InterPro" id="IPR035093">
    <property type="entry name" value="RelE/ParE_toxin_dom_sf"/>
</dbReference>
<reference evidence="2" key="1">
    <citation type="submission" date="2020-06" db="EMBL/GenBank/DDBJ databases">
        <title>Unique genomic features of the anaerobic methanotrophic archaea.</title>
        <authorList>
            <person name="Chadwick G.L."/>
            <person name="Skennerton C.T."/>
            <person name="Laso-Perez R."/>
            <person name="Leu A.O."/>
            <person name="Speth D.R."/>
            <person name="Yu H."/>
            <person name="Morgan-Lang C."/>
            <person name="Hatzenpichler R."/>
            <person name="Goudeau D."/>
            <person name="Malmstrom R."/>
            <person name="Brazelton W.J."/>
            <person name="Woyke T."/>
            <person name="Hallam S.J."/>
            <person name="Tyson G.W."/>
            <person name="Wegener G."/>
            <person name="Boetius A."/>
            <person name="Orphan V."/>
        </authorList>
    </citation>
    <scope>NUCLEOTIDE SEQUENCE</scope>
</reference>
<dbReference type="Gene3D" id="3.30.2310.20">
    <property type="entry name" value="RelE-like"/>
    <property type="match status" value="1"/>
</dbReference>
<dbReference type="SUPFAM" id="SSF143011">
    <property type="entry name" value="RelE-like"/>
    <property type="match status" value="1"/>
</dbReference>